<organism evidence="2 3">
    <name type="scientific">Aquimarina algicola</name>
    <dbReference type="NCBI Taxonomy" id="2589995"/>
    <lineage>
        <taxon>Bacteria</taxon>
        <taxon>Pseudomonadati</taxon>
        <taxon>Bacteroidota</taxon>
        <taxon>Flavobacteriia</taxon>
        <taxon>Flavobacteriales</taxon>
        <taxon>Flavobacteriaceae</taxon>
        <taxon>Aquimarina</taxon>
    </lineage>
</organism>
<evidence type="ECO:0000313" key="2">
    <source>
        <dbReference type="EMBL" id="TPN82937.1"/>
    </source>
</evidence>
<feature type="signal peptide" evidence="1">
    <location>
        <begin position="1"/>
        <end position="27"/>
    </location>
</feature>
<sequence length="191" mass="21537">MAKTKTIHLYLLCVFICSGLFSQDAISQIGNSNDEQYTRKCVKELYDSQIGISETGGANKGPHVEMYLKSVGLAPGHAYCAAFVSWVYQNADVQTPLSGWVLSYALKSKRIYHRGKKEYKTPQCGDVFMIWYSRLNRPAHMGFVDQWGEKYIVTVEGNTNTNGSREGDGVYRKRRLKKQVWAVSDFIGSAN</sequence>
<keyword evidence="3" id="KW-1185">Reference proteome</keyword>
<keyword evidence="1" id="KW-0732">Signal</keyword>
<protein>
    <submittedName>
        <fullName evidence="2">CHAP domain-containing protein</fullName>
    </submittedName>
</protein>
<comment type="caution">
    <text evidence="2">The sequence shown here is derived from an EMBL/GenBank/DDBJ whole genome shotgun (WGS) entry which is preliminary data.</text>
</comment>
<gene>
    <name evidence="2" type="ORF">FHK87_21160</name>
</gene>
<dbReference type="OrthoDB" id="9813532at2"/>
<evidence type="ECO:0000256" key="1">
    <source>
        <dbReference type="SAM" id="SignalP"/>
    </source>
</evidence>
<dbReference type="EMBL" id="VFWZ01000008">
    <property type="protein sequence ID" value="TPN82937.1"/>
    <property type="molecule type" value="Genomic_DNA"/>
</dbReference>
<dbReference type="Proteomes" id="UP000315540">
    <property type="component" value="Unassembled WGS sequence"/>
</dbReference>
<reference evidence="2 3" key="1">
    <citation type="submission" date="2019-06" db="EMBL/GenBank/DDBJ databases">
        <authorList>
            <person name="Meng X."/>
        </authorList>
    </citation>
    <scope>NUCLEOTIDE SEQUENCE [LARGE SCALE GENOMIC DNA]</scope>
    <source>
        <strain evidence="2 3">M625</strain>
    </source>
</reference>
<dbReference type="RefSeq" id="WP_140596412.1">
    <property type="nucleotide sequence ID" value="NZ_VFWZ01000008.1"/>
</dbReference>
<proteinExistence type="predicted"/>
<feature type="chain" id="PRO_5021212267" evidence="1">
    <location>
        <begin position="28"/>
        <end position="191"/>
    </location>
</feature>
<accession>A0A504IWT3</accession>
<dbReference type="AlphaFoldDB" id="A0A504IWT3"/>
<evidence type="ECO:0000313" key="3">
    <source>
        <dbReference type="Proteomes" id="UP000315540"/>
    </source>
</evidence>
<name>A0A504IWT3_9FLAO</name>